<feature type="compositionally biased region" description="Basic and acidic residues" evidence="1">
    <location>
        <begin position="59"/>
        <end position="74"/>
    </location>
</feature>
<proteinExistence type="predicted"/>
<gene>
    <name evidence="2" type="ORF">CBM2589_A70167</name>
</gene>
<organism evidence="2 3">
    <name type="scientific">Cupriavidus taiwanensis</name>
    <dbReference type="NCBI Taxonomy" id="164546"/>
    <lineage>
        <taxon>Bacteria</taxon>
        <taxon>Pseudomonadati</taxon>
        <taxon>Pseudomonadota</taxon>
        <taxon>Betaproteobacteria</taxon>
        <taxon>Burkholderiales</taxon>
        <taxon>Burkholderiaceae</taxon>
        <taxon>Cupriavidus</taxon>
    </lineage>
</organism>
<feature type="region of interest" description="Disordered" evidence="1">
    <location>
        <begin position="59"/>
        <end position="84"/>
    </location>
</feature>
<evidence type="ECO:0000256" key="1">
    <source>
        <dbReference type="SAM" id="MobiDB-lite"/>
    </source>
</evidence>
<dbReference type="Proteomes" id="UP000256297">
    <property type="component" value="Chromosome CBM2589_a"/>
</dbReference>
<comment type="caution">
    <text evidence="2">The sequence shown here is derived from an EMBL/GenBank/DDBJ whole genome shotgun (WGS) entry which is preliminary data.</text>
</comment>
<evidence type="ECO:0000313" key="3">
    <source>
        <dbReference type="Proteomes" id="UP000256297"/>
    </source>
</evidence>
<accession>A0A976A6D6</accession>
<name>A0A976A6D6_9BURK</name>
<protein>
    <submittedName>
        <fullName evidence="2">Uncharacterized protein</fullName>
    </submittedName>
</protein>
<evidence type="ECO:0000313" key="2">
    <source>
        <dbReference type="EMBL" id="SOY63994.1"/>
    </source>
</evidence>
<dbReference type="AlphaFoldDB" id="A0A976A6D6"/>
<reference evidence="2 3" key="1">
    <citation type="submission" date="2018-01" db="EMBL/GenBank/DDBJ databases">
        <authorList>
            <person name="Clerissi C."/>
        </authorList>
    </citation>
    <scope>NUCLEOTIDE SEQUENCE [LARGE SCALE GENOMIC DNA]</scope>
    <source>
        <strain evidence="2">Cupriavidus taiwanensis STM 3521</strain>
    </source>
</reference>
<dbReference type="EMBL" id="OFSP01000037">
    <property type="protein sequence ID" value="SOY63994.1"/>
    <property type="molecule type" value="Genomic_DNA"/>
</dbReference>
<sequence>MMPLCGIATFRSLSDASAPDPAGEATLCPLRACHPLPSFPDHPRAEPAGRRRVCAVRREPCARRAGGRSRDGTAGRHGARQQRR</sequence>